<dbReference type="InterPro" id="IPR008205">
    <property type="entry name" value="GGGP_HepGP_synthase"/>
</dbReference>
<dbReference type="GO" id="GO:0047294">
    <property type="term" value="F:phosphoglycerol geranylgeranyltransferase activity"/>
    <property type="evidence" value="ECO:0007669"/>
    <property type="project" value="UniProtKB-UniRule"/>
</dbReference>
<accession>G8R0T6</accession>
<feature type="binding site" evidence="9">
    <location>
        <position position="25"/>
    </location>
    <ligand>
        <name>Mg(2+)</name>
        <dbReference type="ChEBI" id="CHEBI:18420"/>
    </ligand>
</feature>
<evidence type="ECO:0000256" key="5">
    <source>
        <dbReference type="ARBA" id="ARBA00023098"/>
    </source>
</evidence>
<comment type="similarity">
    <text evidence="9">Belongs to the GGGP/HepGP synthase family. Group II subfamily.</text>
</comment>
<evidence type="ECO:0000256" key="8">
    <source>
        <dbReference type="ARBA" id="ARBA00047288"/>
    </source>
</evidence>
<dbReference type="EMBL" id="CP003156">
    <property type="protein sequence ID" value="AEV33813.1"/>
    <property type="molecule type" value="Genomic_DNA"/>
</dbReference>
<evidence type="ECO:0000256" key="7">
    <source>
        <dbReference type="ARBA" id="ARBA00023264"/>
    </source>
</evidence>
<dbReference type="Proteomes" id="UP000005631">
    <property type="component" value="Chromosome"/>
</dbReference>
<keyword evidence="2 9" id="KW-0808">Transferase</keyword>
<dbReference type="HOGENOM" id="CLU_068610_0_0_10"/>
<dbReference type="InterPro" id="IPR010946">
    <property type="entry name" value="GGGP_synth"/>
</dbReference>
<dbReference type="Gene3D" id="3.20.20.390">
    <property type="entry name" value="FMN-linked oxidoreductases"/>
    <property type="match status" value="1"/>
</dbReference>
<name>G8R0T6_OWEHD</name>
<dbReference type="InterPro" id="IPR038597">
    <property type="entry name" value="GGGP/HepGP_synthase_sf"/>
</dbReference>
<dbReference type="AlphaFoldDB" id="G8R0T6"/>
<dbReference type="KEGG" id="oho:Oweho_2853"/>
<dbReference type="STRING" id="926562.Oweho_2853"/>
<dbReference type="GO" id="GO:0005737">
    <property type="term" value="C:cytoplasm"/>
    <property type="evidence" value="ECO:0007669"/>
    <property type="project" value="InterPro"/>
</dbReference>
<feature type="binding site" evidence="9">
    <location>
        <begin position="174"/>
        <end position="180"/>
    </location>
    <ligand>
        <name>sn-glycerol 1-phosphate</name>
        <dbReference type="ChEBI" id="CHEBI:57685"/>
    </ligand>
</feature>
<feature type="binding site" evidence="9">
    <location>
        <begin position="205"/>
        <end position="206"/>
    </location>
    <ligand>
        <name>sn-glycerol 1-phosphate</name>
        <dbReference type="ChEBI" id="CHEBI:57685"/>
    </ligand>
</feature>
<evidence type="ECO:0000256" key="4">
    <source>
        <dbReference type="ARBA" id="ARBA00022842"/>
    </source>
</evidence>
<dbReference type="RefSeq" id="WP_014203162.1">
    <property type="nucleotide sequence ID" value="NC_016599.1"/>
</dbReference>
<evidence type="ECO:0000313" key="10">
    <source>
        <dbReference type="EMBL" id="AEV33813.1"/>
    </source>
</evidence>
<dbReference type="PANTHER" id="PTHR21235">
    <property type="entry name" value="IMIDAZOLE GLYCEROL PHOSPHATE SYNTHASE SUBUNIT HISF/H IGP SYNTHASE SUBUNIT HISF/H"/>
    <property type="match status" value="1"/>
</dbReference>
<keyword evidence="5 9" id="KW-0443">Lipid metabolism</keyword>
<organism evidence="10 11">
    <name type="scientific">Owenweeksia hongkongensis (strain DSM 17368 / CIP 108786 / JCM 12287 / NRRL B-23963 / UST20020801)</name>
    <dbReference type="NCBI Taxonomy" id="926562"/>
    <lineage>
        <taxon>Bacteria</taxon>
        <taxon>Pseudomonadati</taxon>
        <taxon>Bacteroidota</taxon>
        <taxon>Flavobacteriia</taxon>
        <taxon>Flavobacteriales</taxon>
        <taxon>Owenweeksiaceae</taxon>
        <taxon>Owenweeksia</taxon>
    </lineage>
</organism>
<reference evidence="10 11" key="1">
    <citation type="journal article" date="2012" name="Stand. Genomic Sci.">
        <title>Genome sequence of the orange-pigmented seawater bacterium Owenweeksia hongkongensis type strain (UST20020801(T)).</title>
        <authorList>
            <person name="Riedel T."/>
            <person name="Held B."/>
            <person name="Nolan M."/>
            <person name="Lucas S."/>
            <person name="Lapidus A."/>
            <person name="Tice H."/>
            <person name="Del Rio T.G."/>
            <person name="Cheng J.F."/>
            <person name="Han C."/>
            <person name="Tapia R."/>
            <person name="Goodwin L.A."/>
            <person name="Pitluck S."/>
            <person name="Liolios K."/>
            <person name="Mavromatis K."/>
            <person name="Pagani I."/>
            <person name="Ivanova N."/>
            <person name="Mikhailova N."/>
            <person name="Pati A."/>
            <person name="Chen A."/>
            <person name="Palaniappan K."/>
            <person name="Rohde M."/>
            <person name="Tindall B.J."/>
            <person name="Detter J.C."/>
            <person name="Goker M."/>
            <person name="Woyke T."/>
            <person name="Bristow J."/>
            <person name="Eisen J.A."/>
            <person name="Markowitz V."/>
            <person name="Hugenholtz P."/>
            <person name="Klenk H.P."/>
            <person name="Kyrpides N.C."/>
        </authorList>
    </citation>
    <scope>NUCLEOTIDE SEQUENCE</scope>
    <source>
        <strain evidence="11">DSM 17368 / JCM 12287 / NRRL B-23963</strain>
    </source>
</reference>
<keyword evidence="7 9" id="KW-1208">Phospholipid metabolism</keyword>
<feature type="binding site" evidence="9">
    <location>
        <begin position="227"/>
        <end position="228"/>
    </location>
    <ligand>
        <name>sn-glycerol 1-phosphate</name>
        <dbReference type="ChEBI" id="CHEBI:57685"/>
    </ligand>
</feature>
<gene>
    <name evidence="10" type="ordered locus">Oweho_2853</name>
</gene>
<dbReference type="HAMAP" id="MF_00112">
    <property type="entry name" value="GGGP_HepGP_synthase"/>
    <property type="match status" value="1"/>
</dbReference>
<comment type="catalytic activity">
    <reaction evidence="8 9">
        <text>sn-glycerol 1-phosphate + (2E,6E,10E)-geranylgeranyl diphosphate = sn-3-O-(geranylgeranyl)glycerol 1-phosphate + diphosphate</text>
        <dbReference type="Rhea" id="RHEA:23404"/>
        <dbReference type="ChEBI" id="CHEBI:33019"/>
        <dbReference type="ChEBI" id="CHEBI:57677"/>
        <dbReference type="ChEBI" id="CHEBI:57685"/>
        <dbReference type="ChEBI" id="CHEBI:58756"/>
        <dbReference type="EC" id="2.5.1.41"/>
    </reaction>
</comment>
<dbReference type="GO" id="GO:0000107">
    <property type="term" value="F:imidazoleglycerol-phosphate synthase activity"/>
    <property type="evidence" value="ECO:0007669"/>
    <property type="project" value="TreeGrafter"/>
</dbReference>
<keyword evidence="6 9" id="KW-0594">Phospholipid biosynthesis</keyword>
<comment type="cofactor">
    <cofactor evidence="9">
        <name>Mg(2+)</name>
        <dbReference type="ChEBI" id="CHEBI:18420"/>
    </cofactor>
</comment>
<keyword evidence="1 9" id="KW-0444">Lipid biosynthesis</keyword>
<evidence type="ECO:0000256" key="6">
    <source>
        <dbReference type="ARBA" id="ARBA00023209"/>
    </source>
</evidence>
<dbReference type="eggNOG" id="COG1646">
    <property type="taxonomic scope" value="Bacteria"/>
</dbReference>
<dbReference type="GO" id="GO:0000287">
    <property type="term" value="F:magnesium ion binding"/>
    <property type="evidence" value="ECO:0007669"/>
    <property type="project" value="UniProtKB-UniRule"/>
</dbReference>
<keyword evidence="4 9" id="KW-0460">Magnesium</keyword>
<dbReference type="NCBIfam" id="NF003198">
    <property type="entry name" value="PRK04169.1-2"/>
    <property type="match status" value="1"/>
</dbReference>
<dbReference type="EC" id="2.5.1.41" evidence="9"/>
<proteinExistence type="inferred from homology"/>
<evidence type="ECO:0000256" key="9">
    <source>
        <dbReference type="HAMAP-Rule" id="MF_00112"/>
    </source>
</evidence>
<keyword evidence="3 9" id="KW-0479">Metal-binding</keyword>
<dbReference type="CDD" id="cd02812">
    <property type="entry name" value="PcrB_like"/>
    <property type="match status" value="1"/>
</dbReference>
<dbReference type="NCBIfam" id="TIGR01769">
    <property type="entry name" value="GGGP"/>
    <property type="match status" value="1"/>
</dbReference>
<dbReference type="InterPro" id="IPR050064">
    <property type="entry name" value="IGPS_HisA/HisF"/>
</dbReference>
<dbReference type="SUPFAM" id="SSF51395">
    <property type="entry name" value="FMN-linked oxidoreductases"/>
    <property type="match status" value="1"/>
</dbReference>
<evidence type="ECO:0000256" key="2">
    <source>
        <dbReference type="ARBA" id="ARBA00022679"/>
    </source>
</evidence>
<dbReference type="Pfam" id="PF01884">
    <property type="entry name" value="PcrB"/>
    <property type="match status" value="1"/>
</dbReference>
<comment type="caution">
    <text evidence="9">Lacks conserved residue(s) required for the propagation of feature annotation.</text>
</comment>
<evidence type="ECO:0000256" key="1">
    <source>
        <dbReference type="ARBA" id="ARBA00022516"/>
    </source>
</evidence>
<protein>
    <recommendedName>
        <fullName evidence="9">Geranylgeranylglyceryl phosphate synthase</fullName>
        <shortName evidence="9">GGGP synthase</shortName>
        <shortName evidence="9">GGGPS</shortName>
        <ecNumber evidence="9">2.5.1.41</ecNumber>
    </recommendedName>
    <alternativeName>
        <fullName evidence="9">(S)-3-O-geranylgeranylglyceryl phosphate synthase</fullName>
    </alternativeName>
    <alternativeName>
        <fullName evidence="9">Phosphoglycerol geranylgeranyltransferase</fullName>
    </alternativeName>
</protein>
<dbReference type="GO" id="GO:0046474">
    <property type="term" value="P:glycerophospholipid biosynthetic process"/>
    <property type="evidence" value="ECO:0007669"/>
    <property type="project" value="UniProtKB-UniRule"/>
</dbReference>
<dbReference type="PANTHER" id="PTHR21235:SF22">
    <property type="entry name" value="GERANYLGERANYLGLYCERYL PHOSPHATE SYNTHASE"/>
    <property type="match status" value="1"/>
</dbReference>
<dbReference type="OrthoDB" id="9807235at2"/>
<evidence type="ECO:0000256" key="3">
    <source>
        <dbReference type="ARBA" id="ARBA00022723"/>
    </source>
</evidence>
<sequence>MATKTIHNITEGYRQGKKRLAVLVDPDTPDSNALQTIIKKANEAEADFIFLGGSLLVKDALDECIDAIKSMTNIPVILFPGSIMQISGKADAMLFISLISGRNPELLIGSHVIAAPYIRQAKLETLATGYILVDSGRQTTASYMSGSAPVPHNKPEIAACTAMAGEMLGQKLIYMDGGSGADNPISAKMIGAVRKSVDLPIIIGGGIRDAETAVKICKAGADIVVVGNASEENPDLIKTIAEAVHNVSKP</sequence>
<comment type="function">
    <text evidence="9">Prenyltransferase that catalyzes the transfer of the geranylgeranyl moiety of geranylgeranyl diphosphate (GGPP) to the C3 hydroxyl of sn-glycerol-1-phosphate (G1P).</text>
</comment>
<feature type="binding site" evidence="9">
    <location>
        <position position="54"/>
    </location>
    <ligand>
        <name>Mg(2+)</name>
        <dbReference type="ChEBI" id="CHEBI:18420"/>
    </ligand>
</feature>
<keyword evidence="11" id="KW-1185">Reference proteome</keyword>
<dbReference type="NCBIfam" id="TIGR01768">
    <property type="entry name" value="GGGP-family"/>
    <property type="match status" value="1"/>
</dbReference>
<evidence type="ECO:0000313" key="11">
    <source>
        <dbReference type="Proteomes" id="UP000005631"/>
    </source>
</evidence>